<evidence type="ECO:0000259" key="6">
    <source>
        <dbReference type="PROSITE" id="PS51819"/>
    </source>
</evidence>
<dbReference type="InterPro" id="IPR005956">
    <property type="entry name" value="4OHPhenylPyrv_dOase"/>
</dbReference>
<dbReference type="InterPro" id="IPR041736">
    <property type="entry name" value="4OHPhenylPyrv_dOase_N"/>
</dbReference>
<keyword evidence="8" id="KW-1185">Reference proteome</keyword>
<keyword evidence="2 5" id="KW-0479">Metal-binding</keyword>
<dbReference type="GO" id="GO:0006572">
    <property type="term" value="P:L-tyrosine catabolic process"/>
    <property type="evidence" value="ECO:0007669"/>
    <property type="project" value="TreeGrafter"/>
</dbReference>
<dbReference type="CDD" id="cd08342">
    <property type="entry name" value="HPPD_N_like"/>
    <property type="match status" value="1"/>
</dbReference>
<evidence type="ECO:0000313" key="7">
    <source>
        <dbReference type="EMBL" id="MBB6253421.1"/>
    </source>
</evidence>
<comment type="similarity">
    <text evidence="1">Belongs to the 4HPPD family.</text>
</comment>
<accession>A0A7X0B1T9</accession>
<dbReference type="PANTHER" id="PTHR11959">
    <property type="entry name" value="4-HYDROXYPHENYLPYRUVATE DIOXYGENASE"/>
    <property type="match status" value="1"/>
</dbReference>
<dbReference type="InterPro" id="IPR004360">
    <property type="entry name" value="Glyas_Fos-R_dOase_dom"/>
</dbReference>
<dbReference type="PANTHER" id="PTHR11959:SF1">
    <property type="entry name" value="4-HYDROXYPHENYLPYRUVATE DIOXYGENASE"/>
    <property type="match status" value="1"/>
</dbReference>
<keyword evidence="4 5" id="KW-0408">Iron</keyword>
<dbReference type="Proteomes" id="UP000539175">
    <property type="component" value="Unassembled WGS sequence"/>
</dbReference>
<feature type="binding site" evidence="5">
    <location>
        <position position="179"/>
    </location>
    <ligand>
        <name>Fe cation</name>
        <dbReference type="ChEBI" id="CHEBI:24875"/>
    </ligand>
</feature>
<keyword evidence="7" id="KW-0223">Dioxygenase</keyword>
<dbReference type="GO" id="GO:0046872">
    <property type="term" value="F:metal ion binding"/>
    <property type="evidence" value="ECO:0007669"/>
    <property type="project" value="UniProtKB-KW"/>
</dbReference>
<evidence type="ECO:0000313" key="8">
    <source>
        <dbReference type="Proteomes" id="UP000539175"/>
    </source>
</evidence>
<dbReference type="EMBL" id="JACIIZ010000012">
    <property type="protein sequence ID" value="MBB6253421.1"/>
    <property type="molecule type" value="Genomic_DNA"/>
</dbReference>
<dbReference type="RefSeq" id="WP_211106430.1">
    <property type="nucleotide sequence ID" value="NZ_JACIIZ010000012.1"/>
</dbReference>
<dbReference type="InterPro" id="IPR041735">
    <property type="entry name" value="4OHPhenylPyrv_dOase_C"/>
</dbReference>
<dbReference type="SUPFAM" id="SSF54593">
    <property type="entry name" value="Glyoxalase/Bleomycin resistance protein/Dihydroxybiphenyl dioxygenase"/>
    <property type="match status" value="1"/>
</dbReference>
<dbReference type="EC" id="1.13.11.27" evidence="7"/>
<keyword evidence="7" id="KW-0670">Pyruvate</keyword>
<reference evidence="7 8" key="1">
    <citation type="submission" date="2020-08" db="EMBL/GenBank/DDBJ databases">
        <title>Genomic Encyclopedia of Type Strains, Phase IV (KMG-IV): sequencing the most valuable type-strain genomes for metagenomic binning, comparative biology and taxonomic classification.</title>
        <authorList>
            <person name="Goeker M."/>
        </authorList>
    </citation>
    <scope>NUCLEOTIDE SEQUENCE [LARGE SCALE GENOMIC DNA]</scope>
    <source>
        <strain evidence="7 8">DSM 22198</strain>
    </source>
</reference>
<feature type="binding site" evidence="5">
    <location>
        <position position="262"/>
    </location>
    <ligand>
        <name>Fe cation</name>
        <dbReference type="ChEBI" id="CHEBI:24875"/>
    </ligand>
</feature>
<dbReference type="GO" id="GO:0003868">
    <property type="term" value="F:4-hydroxyphenylpyruvate dioxygenase activity"/>
    <property type="evidence" value="ECO:0007669"/>
    <property type="project" value="UniProtKB-EC"/>
</dbReference>
<protein>
    <submittedName>
        <fullName evidence="7">4-hydroxyphenylpyruvate dioxygenase</fullName>
        <ecNumber evidence="7">1.13.11.27</ecNumber>
    </submittedName>
</protein>
<gene>
    <name evidence="7" type="ORF">FHS74_003990</name>
</gene>
<proteinExistence type="inferred from homology"/>
<dbReference type="InterPro" id="IPR029068">
    <property type="entry name" value="Glyas_Bleomycin-R_OHBP_Dase"/>
</dbReference>
<keyword evidence="3" id="KW-0677">Repeat</keyword>
<dbReference type="Gene3D" id="3.10.180.10">
    <property type="entry name" value="2,3-Dihydroxybiphenyl 1,2-Dioxygenase, domain 1"/>
    <property type="match status" value="2"/>
</dbReference>
<dbReference type="CDD" id="cd07250">
    <property type="entry name" value="HPPD_C_like"/>
    <property type="match status" value="1"/>
</dbReference>
<dbReference type="NCBIfam" id="TIGR01263">
    <property type="entry name" value="4HPPD"/>
    <property type="match status" value="1"/>
</dbReference>
<evidence type="ECO:0000256" key="4">
    <source>
        <dbReference type="ARBA" id="ARBA00023004"/>
    </source>
</evidence>
<dbReference type="Pfam" id="PF00903">
    <property type="entry name" value="Glyoxalase"/>
    <property type="match status" value="1"/>
</dbReference>
<dbReference type="PROSITE" id="PS51819">
    <property type="entry name" value="VOC"/>
    <property type="match status" value="2"/>
</dbReference>
<feature type="domain" description="VOC" evidence="6">
    <location>
        <begin position="176"/>
        <end position="331"/>
    </location>
</feature>
<name>A0A7X0B1T9_9PROT</name>
<evidence type="ECO:0000256" key="1">
    <source>
        <dbReference type="ARBA" id="ARBA00005877"/>
    </source>
</evidence>
<evidence type="ECO:0000256" key="5">
    <source>
        <dbReference type="PIRSR" id="PIRSR009283-1"/>
    </source>
</evidence>
<dbReference type="FunFam" id="3.10.180.10:FF:000018">
    <property type="entry name" value="4-hydroxyphenylpyruvate dioxygenase"/>
    <property type="match status" value="1"/>
</dbReference>
<sequence>MSTPTDTPTSSPVAEAVAGGALWENTLGTDGFEFVEYTAEDTEALGRLFEAMGFTKVARHRSKNVVLYRQGGINFIVNAEPDSLAQRFAREHGPSACAMAFRVANAAEALKHAVAQGAKEVKGTIGPMELNIPAIEGIGGSLLYLVDRYNSPSIYDIDFLPIEGADQHPVGAGLTVIDHLTHNVRKGRMDPISEFYGKIFGFRQIRYFDITGEYTGLTSRALTAPCGKIRIPINESKSEQGADKLDQIQEFIEAYKGEGIQHIALLTNDIIATWDTLKEAGVKFMTPPPDTYYEMLEERLPGHGQPVDELKKRGILLDGKDNRYLLQIFTETAIGPIFFEIIQRKGDEGFGEGNFRALFVSMERDQIRRGVLKVAE</sequence>
<feature type="domain" description="VOC" evidence="6">
    <location>
        <begin position="31"/>
        <end position="148"/>
    </location>
</feature>
<evidence type="ECO:0000256" key="3">
    <source>
        <dbReference type="ARBA" id="ARBA00022737"/>
    </source>
</evidence>
<dbReference type="AlphaFoldDB" id="A0A7X0B1T9"/>
<dbReference type="FunFam" id="3.10.180.10:FF:000007">
    <property type="entry name" value="4-hydroxyphenylpyruvate dioxygenase"/>
    <property type="match status" value="1"/>
</dbReference>
<organism evidence="7 8">
    <name type="scientific">Nitrospirillum iridis</name>
    <dbReference type="NCBI Taxonomy" id="765888"/>
    <lineage>
        <taxon>Bacteria</taxon>
        <taxon>Pseudomonadati</taxon>
        <taxon>Pseudomonadota</taxon>
        <taxon>Alphaproteobacteria</taxon>
        <taxon>Rhodospirillales</taxon>
        <taxon>Azospirillaceae</taxon>
        <taxon>Nitrospirillum</taxon>
    </lineage>
</organism>
<evidence type="ECO:0000256" key="2">
    <source>
        <dbReference type="ARBA" id="ARBA00022723"/>
    </source>
</evidence>
<comment type="caution">
    <text evidence="7">The sequence shown here is derived from an EMBL/GenBank/DDBJ whole genome shotgun (WGS) entry which is preliminary data.</text>
</comment>
<keyword evidence="7" id="KW-0560">Oxidoreductase</keyword>
<dbReference type="PIRSF" id="PIRSF009283">
    <property type="entry name" value="HPP_dOase"/>
    <property type="match status" value="1"/>
</dbReference>
<dbReference type="Pfam" id="PF14696">
    <property type="entry name" value="Glyoxalase_5"/>
    <property type="match status" value="1"/>
</dbReference>
<dbReference type="InterPro" id="IPR037523">
    <property type="entry name" value="VOC_core"/>
</dbReference>
<comment type="cofactor">
    <cofactor evidence="5">
        <name>Fe cation</name>
        <dbReference type="ChEBI" id="CHEBI:24875"/>
    </cofactor>
    <text evidence="5">Binds 1 Fe cation per subunit.</text>
</comment>
<feature type="binding site" evidence="5">
    <location>
        <position position="340"/>
    </location>
    <ligand>
        <name>Fe cation</name>
        <dbReference type="ChEBI" id="CHEBI:24875"/>
    </ligand>
</feature>